<dbReference type="SUPFAM" id="SSF53927">
    <property type="entry name" value="Cytidine deaminase-like"/>
    <property type="match status" value="1"/>
</dbReference>
<evidence type="ECO:0000256" key="1">
    <source>
        <dbReference type="ARBA" id="ARBA00010669"/>
    </source>
</evidence>
<dbReference type="PANTHER" id="PTHR11079:SF202">
    <property type="entry name" value="TRNA-SPECIFIC ADENOSINE DEAMINASE"/>
    <property type="match status" value="1"/>
</dbReference>
<feature type="binding site" evidence="8">
    <location>
        <position position="76"/>
    </location>
    <ligand>
        <name>Zn(2+)</name>
        <dbReference type="ChEBI" id="CHEBI:29105"/>
        <note>catalytic</note>
    </ligand>
</feature>
<comment type="catalytic activity">
    <reaction evidence="7 8">
        <text>adenosine(34) in tRNA + H2O + H(+) = inosine(34) in tRNA + NH4(+)</text>
        <dbReference type="Rhea" id="RHEA:43168"/>
        <dbReference type="Rhea" id="RHEA-COMP:10373"/>
        <dbReference type="Rhea" id="RHEA-COMP:10374"/>
        <dbReference type="ChEBI" id="CHEBI:15377"/>
        <dbReference type="ChEBI" id="CHEBI:15378"/>
        <dbReference type="ChEBI" id="CHEBI:28938"/>
        <dbReference type="ChEBI" id="CHEBI:74411"/>
        <dbReference type="ChEBI" id="CHEBI:82852"/>
        <dbReference type="EC" id="3.5.4.33"/>
    </reaction>
</comment>
<protein>
    <recommendedName>
        <fullName evidence="8">tRNA-specific adenosine deaminase</fullName>
        <ecNumber evidence="8">3.5.4.33</ecNumber>
    </recommendedName>
</protein>
<dbReference type="Proteomes" id="UP000199032">
    <property type="component" value="Unassembled WGS sequence"/>
</dbReference>
<dbReference type="PROSITE" id="PS00903">
    <property type="entry name" value="CYT_DCMP_DEAMINASES_1"/>
    <property type="match status" value="1"/>
</dbReference>
<feature type="binding site" evidence="8">
    <location>
        <position position="46"/>
    </location>
    <ligand>
        <name>Zn(2+)</name>
        <dbReference type="ChEBI" id="CHEBI:29105"/>
        <note>catalytic</note>
    </ligand>
</feature>
<evidence type="ECO:0000313" key="10">
    <source>
        <dbReference type="EMBL" id="CUS35008.1"/>
    </source>
</evidence>
<evidence type="ECO:0000256" key="8">
    <source>
        <dbReference type="HAMAP-Rule" id="MF_00972"/>
    </source>
</evidence>
<dbReference type="STRING" id="1742972.COMA1_20079"/>
<dbReference type="PANTHER" id="PTHR11079">
    <property type="entry name" value="CYTOSINE DEAMINASE FAMILY MEMBER"/>
    <property type="match status" value="1"/>
</dbReference>
<reference evidence="10 11" key="1">
    <citation type="submission" date="2015-10" db="EMBL/GenBank/DDBJ databases">
        <authorList>
            <person name="Gilbert D.G."/>
        </authorList>
    </citation>
    <scope>NUCLEOTIDE SEQUENCE [LARGE SCALE GENOMIC DNA]</scope>
    <source>
        <strain evidence="10">COMA1</strain>
    </source>
</reference>
<dbReference type="InterPro" id="IPR016192">
    <property type="entry name" value="APOBEC/CMP_deaminase_Zn-bd"/>
</dbReference>
<accession>A0A0S4LED0</accession>
<dbReference type="AlphaFoldDB" id="A0A0S4LED0"/>
<keyword evidence="11" id="KW-1185">Reference proteome</keyword>
<keyword evidence="5 8" id="KW-0378">Hydrolase</keyword>
<comment type="cofactor">
    <cofactor evidence="8">
        <name>Zn(2+)</name>
        <dbReference type="ChEBI" id="CHEBI:29105"/>
    </cofactor>
    <text evidence="8">Binds 1 zinc ion per subunit.</text>
</comment>
<organism evidence="10 11">
    <name type="scientific">Candidatus Nitrospira nitrosa</name>
    <dbReference type="NCBI Taxonomy" id="1742972"/>
    <lineage>
        <taxon>Bacteria</taxon>
        <taxon>Pseudomonadati</taxon>
        <taxon>Nitrospirota</taxon>
        <taxon>Nitrospiria</taxon>
        <taxon>Nitrospirales</taxon>
        <taxon>Nitrospiraceae</taxon>
        <taxon>Nitrospira</taxon>
    </lineage>
</organism>
<evidence type="ECO:0000259" key="9">
    <source>
        <dbReference type="PROSITE" id="PS51747"/>
    </source>
</evidence>
<feature type="domain" description="CMP/dCMP-type deaminase" evidence="9">
    <location>
        <begin position="1"/>
        <end position="105"/>
    </location>
</feature>
<comment type="function">
    <text evidence="8">Catalyzes the deamination of adenosine to inosine at the wobble position 34 of tRNA(Arg2).</text>
</comment>
<evidence type="ECO:0000256" key="4">
    <source>
        <dbReference type="ARBA" id="ARBA00022723"/>
    </source>
</evidence>
<evidence type="ECO:0000256" key="3">
    <source>
        <dbReference type="ARBA" id="ARBA00022694"/>
    </source>
</evidence>
<keyword evidence="6 8" id="KW-0862">Zinc</keyword>
<dbReference type="InterPro" id="IPR002125">
    <property type="entry name" value="CMP_dCMP_dom"/>
</dbReference>
<dbReference type="NCBIfam" id="NF008113">
    <property type="entry name" value="PRK10860.1"/>
    <property type="match status" value="1"/>
</dbReference>
<dbReference type="GO" id="GO:0008270">
    <property type="term" value="F:zinc ion binding"/>
    <property type="evidence" value="ECO:0007669"/>
    <property type="project" value="UniProtKB-UniRule"/>
</dbReference>
<proteinExistence type="inferred from homology"/>
<dbReference type="OrthoDB" id="9802676at2"/>
<dbReference type="InterPro" id="IPR028883">
    <property type="entry name" value="tRNA_aden_deaminase"/>
</dbReference>
<dbReference type="FunFam" id="3.40.140.10:FF:000005">
    <property type="entry name" value="tRNA-specific adenosine deaminase"/>
    <property type="match status" value="1"/>
</dbReference>
<comment type="similarity">
    <text evidence="1">Belongs to the cytidine and deoxycytidylate deaminase family. ADAT2 subfamily.</text>
</comment>
<dbReference type="GO" id="GO:0002100">
    <property type="term" value="P:tRNA wobble adenosine to inosine editing"/>
    <property type="evidence" value="ECO:0007669"/>
    <property type="project" value="UniProtKB-UniRule"/>
</dbReference>
<dbReference type="EMBL" id="CZQA01000008">
    <property type="protein sequence ID" value="CUS35008.1"/>
    <property type="molecule type" value="Genomic_DNA"/>
</dbReference>
<evidence type="ECO:0000256" key="7">
    <source>
        <dbReference type="ARBA" id="ARBA00048045"/>
    </source>
</evidence>
<dbReference type="Pfam" id="PF14437">
    <property type="entry name" value="MafB19-deam"/>
    <property type="match status" value="1"/>
</dbReference>
<dbReference type="PROSITE" id="PS51747">
    <property type="entry name" value="CYT_DCMP_DEAMINASES_2"/>
    <property type="match status" value="1"/>
</dbReference>
<feature type="binding site" evidence="8">
    <location>
        <position position="79"/>
    </location>
    <ligand>
        <name>Zn(2+)</name>
        <dbReference type="ChEBI" id="CHEBI:29105"/>
        <note>catalytic</note>
    </ligand>
</feature>
<gene>
    <name evidence="8 10" type="primary">tadA</name>
    <name evidence="10" type="ORF">COMA1_20079</name>
</gene>
<comment type="subunit">
    <text evidence="2 8">Homodimer.</text>
</comment>
<evidence type="ECO:0000256" key="6">
    <source>
        <dbReference type="ARBA" id="ARBA00022833"/>
    </source>
</evidence>
<dbReference type="Gene3D" id="3.40.140.10">
    <property type="entry name" value="Cytidine Deaminase, domain 2"/>
    <property type="match status" value="1"/>
</dbReference>
<name>A0A0S4LED0_9BACT</name>
<evidence type="ECO:0000313" key="11">
    <source>
        <dbReference type="Proteomes" id="UP000199032"/>
    </source>
</evidence>
<evidence type="ECO:0000256" key="5">
    <source>
        <dbReference type="ARBA" id="ARBA00022801"/>
    </source>
</evidence>
<dbReference type="InterPro" id="IPR058535">
    <property type="entry name" value="MafB19-deam"/>
</dbReference>
<keyword evidence="3 8" id="KW-0819">tRNA processing</keyword>
<dbReference type="GO" id="GO:0052717">
    <property type="term" value="F:tRNA-specific adenosine-34 deaminase activity"/>
    <property type="evidence" value="ECO:0007669"/>
    <property type="project" value="UniProtKB-UniRule"/>
</dbReference>
<keyword evidence="4 8" id="KW-0479">Metal-binding</keyword>
<evidence type="ECO:0000256" key="2">
    <source>
        <dbReference type="ARBA" id="ARBA00011738"/>
    </source>
</evidence>
<dbReference type="CDD" id="cd01285">
    <property type="entry name" value="nucleoside_deaminase"/>
    <property type="match status" value="1"/>
</dbReference>
<dbReference type="EC" id="3.5.4.33" evidence="8"/>
<dbReference type="HAMAP" id="MF_00972">
    <property type="entry name" value="tRNA_aden_deaminase"/>
    <property type="match status" value="1"/>
</dbReference>
<feature type="active site" description="Proton donor" evidence="8">
    <location>
        <position position="48"/>
    </location>
</feature>
<sequence>MELALQQARLAPLVGEVPIGAVLVSDNHVIAAAHNYREILQDPTAHAEIIIIRQAAEQLKTWRLTGTTLYVTLEPCPMCAGAIVQARIARLVFGAWDPKAGACGSILDIPSERRFNHQVQVTGGLREEESRGLLQEFFRTKRAALSEQRRLSTSVSQGGRSD</sequence>
<dbReference type="InterPro" id="IPR016193">
    <property type="entry name" value="Cytidine_deaminase-like"/>
</dbReference>